<dbReference type="CDD" id="cd11060">
    <property type="entry name" value="CYP57A1-like"/>
    <property type="match status" value="1"/>
</dbReference>
<dbReference type="PROSITE" id="PS00086">
    <property type="entry name" value="CYTOCHROME_P450"/>
    <property type="match status" value="1"/>
</dbReference>
<dbReference type="Gene3D" id="1.10.630.10">
    <property type="entry name" value="Cytochrome P450"/>
    <property type="match status" value="1"/>
</dbReference>
<evidence type="ECO:0000256" key="6">
    <source>
        <dbReference type="RuleBase" id="RU000461"/>
    </source>
</evidence>
<dbReference type="InterPro" id="IPR017972">
    <property type="entry name" value="Cyt_P450_CS"/>
</dbReference>
<name>A0A6G1IN81_9PLEO</name>
<dbReference type="GO" id="GO:0005506">
    <property type="term" value="F:iron ion binding"/>
    <property type="evidence" value="ECO:0007669"/>
    <property type="project" value="InterPro"/>
</dbReference>
<keyword evidence="5 6" id="KW-0349">Heme</keyword>
<dbReference type="PRINTS" id="PR00385">
    <property type="entry name" value="P450"/>
</dbReference>
<evidence type="ECO:0000313" key="8">
    <source>
        <dbReference type="Proteomes" id="UP000799291"/>
    </source>
</evidence>
<dbReference type="PRINTS" id="PR00463">
    <property type="entry name" value="EP450I"/>
</dbReference>
<dbReference type="GO" id="GO:0016705">
    <property type="term" value="F:oxidoreductase activity, acting on paired donors, with incorporation or reduction of molecular oxygen"/>
    <property type="evidence" value="ECO:0007669"/>
    <property type="project" value="InterPro"/>
</dbReference>
<evidence type="ECO:0000256" key="3">
    <source>
        <dbReference type="ARBA" id="ARBA00022723"/>
    </source>
</evidence>
<dbReference type="PANTHER" id="PTHR24305:SF232">
    <property type="entry name" value="P450, PUTATIVE (EUROFUNG)-RELATED"/>
    <property type="match status" value="1"/>
</dbReference>
<dbReference type="EMBL" id="MU005601">
    <property type="protein sequence ID" value="KAF2679697.1"/>
    <property type="molecule type" value="Genomic_DNA"/>
</dbReference>
<dbReference type="InterPro" id="IPR050121">
    <property type="entry name" value="Cytochrome_P450_monoxygenase"/>
</dbReference>
<evidence type="ECO:0000256" key="1">
    <source>
        <dbReference type="ARBA" id="ARBA00001971"/>
    </source>
</evidence>
<comment type="similarity">
    <text evidence="2 6">Belongs to the cytochrome P450 family.</text>
</comment>
<dbReference type="SUPFAM" id="SSF48264">
    <property type="entry name" value="Cytochrome P450"/>
    <property type="match status" value="1"/>
</dbReference>
<keyword evidence="4 5" id="KW-0408">Iron</keyword>
<gene>
    <name evidence="7" type="ORF">K458DRAFT_346296</name>
</gene>
<comment type="cofactor">
    <cofactor evidence="1 5">
        <name>heme</name>
        <dbReference type="ChEBI" id="CHEBI:30413"/>
    </cofactor>
</comment>
<sequence>MNNYISYIVASGIISFLGYAQFLDPLRDVPGPVLARWSRLWMVYHSWKGDMHTTMIALHKKHGKLVRTAPNEVSIADPASIKTIYGAGTKFRKSDWYSVWQGHRKFDLFAERDEKIHGSQRRLVSRIYSMDSLKKLEPSVDNALEVLLEKLATQGSRPINIGLWAQLFAFDVIGEVTFSKPFGFLDRGQDDGSFDQIDAALKSAAWIGQVPWLYWLHDRLIPLIGNWLGVNARHGSLRAFAAKEVEQRQGTGDHQDILELLQAAQRNKPTDMNDMAVLSMATSNIFAGSDTTAISIGAVLYHLCKNPHSMKKLKDELDTMSNEAGSETRPLPLAVANKMPYLQACIYEALRLHPAVGMSLPRTSPQGGIDIDGTYIPGGAVVGTNPWVIHRNTDVFGKDADAFKPERWLGEGRGQLERFFFAFGSGARMCLGRNLSWIEISKLVPSLLHRWDLELVDADAAPKQKCWWFVKHEELYMTLQPRHPAAVES</sequence>
<keyword evidence="6" id="KW-0560">Oxidoreductase</keyword>
<keyword evidence="3 5" id="KW-0479">Metal-binding</keyword>
<dbReference type="InterPro" id="IPR036396">
    <property type="entry name" value="Cyt_P450_sf"/>
</dbReference>
<dbReference type="Proteomes" id="UP000799291">
    <property type="component" value="Unassembled WGS sequence"/>
</dbReference>
<dbReference type="PANTHER" id="PTHR24305">
    <property type="entry name" value="CYTOCHROME P450"/>
    <property type="match status" value="1"/>
</dbReference>
<dbReference type="GO" id="GO:0020037">
    <property type="term" value="F:heme binding"/>
    <property type="evidence" value="ECO:0007669"/>
    <property type="project" value="InterPro"/>
</dbReference>
<dbReference type="OrthoDB" id="3934656at2759"/>
<dbReference type="GO" id="GO:0004497">
    <property type="term" value="F:monooxygenase activity"/>
    <property type="evidence" value="ECO:0007669"/>
    <property type="project" value="UniProtKB-KW"/>
</dbReference>
<dbReference type="InterPro" id="IPR002401">
    <property type="entry name" value="Cyt_P450_E_grp-I"/>
</dbReference>
<keyword evidence="8" id="KW-1185">Reference proteome</keyword>
<accession>A0A6G1IN81</accession>
<dbReference type="InterPro" id="IPR001128">
    <property type="entry name" value="Cyt_P450"/>
</dbReference>
<dbReference type="AlphaFoldDB" id="A0A6G1IN81"/>
<evidence type="ECO:0000256" key="4">
    <source>
        <dbReference type="ARBA" id="ARBA00023004"/>
    </source>
</evidence>
<reference evidence="7" key="1">
    <citation type="journal article" date="2020" name="Stud. Mycol.">
        <title>101 Dothideomycetes genomes: a test case for predicting lifestyles and emergence of pathogens.</title>
        <authorList>
            <person name="Haridas S."/>
            <person name="Albert R."/>
            <person name="Binder M."/>
            <person name="Bloem J."/>
            <person name="Labutti K."/>
            <person name="Salamov A."/>
            <person name="Andreopoulos B."/>
            <person name="Baker S."/>
            <person name="Barry K."/>
            <person name="Bills G."/>
            <person name="Bluhm B."/>
            <person name="Cannon C."/>
            <person name="Castanera R."/>
            <person name="Culley D."/>
            <person name="Daum C."/>
            <person name="Ezra D."/>
            <person name="Gonzalez J."/>
            <person name="Henrissat B."/>
            <person name="Kuo A."/>
            <person name="Liang C."/>
            <person name="Lipzen A."/>
            <person name="Lutzoni F."/>
            <person name="Magnuson J."/>
            <person name="Mondo S."/>
            <person name="Nolan M."/>
            <person name="Ohm R."/>
            <person name="Pangilinan J."/>
            <person name="Park H.-J."/>
            <person name="Ramirez L."/>
            <person name="Alfaro M."/>
            <person name="Sun H."/>
            <person name="Tritt A."/>
            <person name="Yoshinaga Y."/>
            <person name="Zwiers L.-H."/>
            <person name="Turgeon B."/>
            <person name="Goodwin S."/>
            <person name="Spatafora J."/>
            <person name="Crous P."/>
            <person name="Grigoriev I."/>
        </authorList>
    </citation>
    <scope>NUCLEOTIDE SEQUENCE</scope>
    <source>
        <strain evidence="7">CBS 122367</strain>
    </source>
</reference>
<keyword evidence="6" id="KW-0503">Monooxygenase</keyword>
<evidence type="ECO:0000256" key="5">
    <source>
        <dbReference type="PIRSR" id="PIRSR602401-1"/>
    </source>
</evidence>
<protein>
    <submittedName>
        <fullName evidence="7">Cytochrome P450</fullName>
    </submittedName>
</protein>
<feature type="binding site" description="axial binding residue" evidence="5">
    <location>
        <position position="430"/>
    </location>
    <ligand>
        <name>heme</name>
        <dbReference type="ChEBI" id="CHEBI:30413"/>
    </ligand>
    <ligandPart>
        <name>Fe</name>
        <dbReference type="ChEBI" id="CHEBI:18248"/>
    </ligandPart>
</feature>
<proteinExistence type="inferred from homology"/>
<organism evidence="7 8">
    <name type="scientific">Lentithecium fluviatile CBS 122367</name>
    <dbReference type="NCBI Taxonomy" id="1168545"/>
    <lineage>
        <taxon>Eukaryota</taxon>
        <taxon>Fungi</taxon>
        <taxon>Dikarya</taxon>
        <taxon>Ascomycota</taxon>
        <taxon>Pezizomycotina</taxon>
        <taxon>Dothideomycetes</taxon>
        <taxon>Pleosporomycetidae</taxon>
        <taxon>Pleosporales</taxon>
        <taxon>Massarineae</taxon>
        <taxon>Lentitheciaceae</taxon>
        <taxon>Lentithecium</taxon>
    </lineage>
</organism>
<evidence type="ECO:0000313" key="7">
    <source>
        <dbReference type="EMBL" id="KAF2679697.1"/>
    </source>
</evidence>
<dbReference type="Pfam" id="PF00067">
    <property type="entry name" value="p450"/>
    <property type="match status" value="1"/>
</dbReference>
<dbReference type="FunFam" id="1.10.630.10:FF:000050">
    <property type="entry name" value="Cytochrome P450 monooxygenase"/>
    <property type="match status" value="1"/>
</dbReference>
<evidence type="ECO:0000256" key="2">
    <source>
        <dbReference type="ARBA" id="ARBA00010617"/>
    </source>
</evidence>